<accession>A0A5B7I336</accession>
<comment type="caution">
    <text evidence="2">The sequence shown here is derived from an EMBL/GenBank/DDBJ whole genome shotgun (WGS) entry which is preliminary data.</text>
</comment>
<keyword evidence="3" id="KW-1185">Reference proteome</keyword>
<name>A0A5B7I336_PORTR</name>
<gene>
    <name evidence="2" type="ORF">E2C01_073490</name>
</gene>
<feature type="region of interest" description="Disordered" evidence="1">
    <location>
        <begin position="1"/>
        <end position="52"/>
    </location>
</feature>
<dbReference type="Proteomes" id="UP000324222">
    <property type="component" value="Unassembled WGS sequence"/>
</dbReference>
<protein>
    <submittedName>
        <fullName evidence="2">Uncharacterized protein</fullName>
    </submittedName>
</protein>
<feature type="compositionally biased region" description="Polar residues" evidence="1">
    <location>
        <begin position="21"/>
        <end position="35"/>
    </location>
</feature>
<sequence>MRLGEAGRGWERCQQPCHPHTSLTSPAHLSRSSAPQGKHHIPSTYPEESRPFYSPCLTRASPAGKWEVKEDEVAEGVDGGKEDSTLIKYVDMLRGVACLAVNGSTWYILSVP</sequence>
<evidence type="ECO:0000313" key="3">
    <source>
        <dbReference type="Proteomes" id="UP000324222"/>
    </source>
</evidence>
<dbReference type="EMBL" id="VSRR010049871">
    <property type="protein sequence ID" value="MPC78980.1"/>
    <property type="molecule type" value="Genomic_DNA"/>
</dbReference>
<dbReference type="AlphaFoldDB" id="A0A5B7I336"/>
<proteinExistence type="predicted"/>
<reference evidence="2 3" key="1">
    <citation type="submission" date="2019-05" db="EMBL/GenBank/DDBJ databases">
        <title>Another draft genome of Portunus trituberculatus and its Hox gene families provides insights of decapod evolution.</title>
        <authorList>
            <person name="Jeong J.-H."/>
            <person name="Song I."/>
            <person name="Kim S."/>
            <person name="Choi T."/>
            <person name="Kim D."/>
            <person name="Ryu S."/>
            <person name="Kim W."/>
        </authorList>
    </citation>
    <scope>NUCLEOTIDE SEQUENCE [LARGE SCALE GENOMIC DNA]</scope>
    <source>
        <tissue evidence="2">Muscle</tissue>
    </source>
</reference>
<evidence type="ECO:0000256" key="1">
    <source>
        <dbReference type="SAM" id="MobiDB-lite"/>
    </source>
</evidence>
<evidence type="ECO:0000313" key="2">
    <source>
        <dbReference type="EMBL" id="MPC78980.1"/>
    </source>
</evidence>
<organism evidence="2 3">
    <name type="scientific">Portunus trituberculatus</name>
    <name type="common">Swimming crab</name>
    <name type="synonym">Neptunus trituberculatus</name>
    <dbReference type="NCBI Taxonomy" id="210409"/>
    <lineage>
        <taxon>Eukaryota</taxon>
        <taxon>Metazoa</taxon>
        <taxon>Ecdysozoa</taxon>
        <taxon>Arthropoda</taxon>
        <taxon>Crustacea</taxon>
        <taxon>Multicrustacea</taxon>
        <taxon>Malacostraca</taxon>
        <taxon>Eumalacostraca</taxon>
        <taxon>Eucarida</taxon>
        <taxon>Decapoda</taxon>
        <taxon>Pleocyemata</taxon>
        <taxon>Brachyura</taxon>
        <taxon>Eubrachyura</taxon>
        <taxon>Portunoidea</taxon>
        <taxon>Portunidae</taxon>
        <taxon>Portuninae</taxon>
        <taxon>Portunus</taxon>
    </lineage>
</organism>